<dbReference type="PANTHER" id="PTHR22642">
    <property type="entry name" value="IMIDAZOLONEPROPIONASE"/>
    <property type="match status" value="1"/>
</dbReference>
<dbReference type="PANTHER" id="PTHR22642:SF2">
    <property type="entry name" value="PROTEIN LONG AFTER FAR-RED 3"/>
    <property type="match status" value="1"/>
</dbReference>
<dbReference type="AlphaFoldDB" id="A0A938YA72"/>
<name>A0A938YA72_9ACTN</name>
<sequence>MSTVLFRGGRVHTPDDPAATALAVTDGIISWIGGEHSITAAGHVDTTVDLDGALVVPGFVDAHVHSTDAGLPLTGIDLTAATGRQHALALLAAAARDQPDGLLWAHGWDDTRWPAAGAEAGPPTGAEIDAVVGDRPAYVARIDLHSAVVSRTLLVSAGIAEGDHADGRVVADVHQRVRATAKGLLGADRRARAQQAFLRHAAAAGIVEVHEAAIGDPAGEADLAALLTTRDRPGAVRVRGYLAALVGDEDEARAVLARTGADALGGDLAVDGSLGSHTAALREPYRDASTSGRRYLTDEQIVAHLEACTRAGIQAGFHAIGDAAVGAVVDGLRRAAERLAGSGPAWRPRLAGLAHRIEHAEMVGRAEFTALGEFGLVASVQPRFDEAWGGPDGMYARRLGAARAGAMNSFADLAAAGVALAFGSDAPVTPVGPWKAMRAAVHPRTDGHGVSPRAALTAHTRGGHRAAGRRSGGQLTAGAPADLVVADSPALVRPAADPTVARWSTDPRSGVPLLPDLAPGARLPRTVATLVDGALAHSDGSLAGLEEAPLRGR</sequence>
<dbReference type="Pfam" id="PF07969">
    <property type="entry name" value="Amidohydro_3"/>
    <property type="match status" value="1"/>
</dbReference>
<comment type="caution">
    <text evidence="2">The sequence shown here is derived from an EMBL/GenBank/DDBJ whole genome shotgun (WGS) entry which is preliminary data.</text>
</comment>
<dbReference type="Gene3D" id="2.30.40.10">
    <property type="entry name" value="Urease, subunit C, domain 1"/>
    <property type="match status" value="1"/>
</dbReference>
<dbReference type="EMBL" id="JAERWK010000002">
    <property type="protein sequence ID" value="MBM9465898.1"/>
    <property type="molecule type" value="Genomic_DNA"/>
</dbReference>
<dbReference type="SUPFAM" id="SSF51556">
    <property type="entry name" value="Metallo-dependent hydrolases"/>
    <property type="match status" value="1"/>
</dbReference>
<dbReference type="InterPro" id="IPR013108">
    <property type="entry name" value="Amidohydro_3"/>
</dbReference>
<keyword evidence="3" id="KW-1185">Reference proteome</keyword>
<feature type="domain" description="Amidohydrolase 3" evidence="1">
    <location>
        <begin position="47"/>
        <end position="533"/>
    </location>
</feature>
<dbReference type="Gene3D" id="3.20.20.140">
    <property type="entry name" value="Metal-dependent hydrolases"/>
    <property type="match status" value="1"/>
</dbReference>
<dbReference type="InterPro" id="IPR011059">
    <property type="entry name" value="Metal-dep_hydrolase_composite"/>
</dbReference>
<evidence type="ECO:0000313" key="3">
    <source>
        <dbReference type="Proteomes" id="UP000663792"/>
    </source>
</evidence>
<evidence type="ECO:0000313" key="2">
    <source>
        <dbReference type="EMBL" id="MBM9465898.1"/>
    </source>
</evidence>
<reference evidence="2" key="1">
    <citation type="submission" date="2021-01" db="EMBL/GenBank/DDBJ databases">
        <title>YIM 132084 draft genome.</title>
        <authorList>
            <person name="An D."/>
        </authorList>
    </citation>
    <scope>NUCLEOTIDE SEQUENCE</scope>
    <source>
        <strain evidence="2">YIM 132084</strain>
    </source>
</reference>
<protein>
    <submittedName>
        <fullName evidence="2">Amidohydrolase family protein</fullName>
    </submittedName>
</protein>
<dbReference type="InterPro" id="IPR032466">
    <property type="entry name" value="Metal_Hydrolase"/>
</dbReference>
<organism evidence="2 3">
    <name type="scientific">Nakamurella leprariae</name>
    <dbReference type="NCBI Taxonomy" id="2803911"/>
    <lineage>
        <taxon>Bacteria</taxon>
        <taxon>Bacillati</taxon>
        <taxon>Actinomycetota</taxon>
        <taxon>Actinomycetes</taxon>
        <taxon>Nakamurellales</taxon>
        <taxon>Nakamurellaceae</taxon>
        <taxon>Nakamurella</taxon>
    </lineage>
</organism>
<dbReference type="SUPFAM" id="SSF51338">
    <property type="entry name" value="Composite domain of metallo-dependent hydrolases"/>
    <property type="match status" value="1"/>
</dbReference>
<dbReference type="Gene3D" id="3.10.310.70">
    <property type="match status" value="1"/>
</dbReference>
<proteinExistence type="predicted"/>
<accession>A0A938YA72</accession>
<evidence type="ECO:0000259" key="1">
    <source>
        <dbReference type="Pfam" id="PF07969"/>
    </source>
</evidence>
<dbReference type="Proteomes" id="UP000663792">
    <property type="component" value="Unassembled WGS sequence"/>
</dbReference>
<dbReference type="GO" id="GO:0016810">
    <property type="term" value="F:hydrolase activity, acting on carbon-nitrogen (but not peptide) bonds"/>
    <property type="evidence" value="ECO:0007669"/>
    <property type="project" value="InterPro"/>
</dbReference>
<gene>
    <name evidence="2" type="ORF">JL106_01225</name>
</gene>
<dbReference type="RefSeq" id="WP_205258853.1">
    <property type="nucleotide sequence ID" value="NZ_JAERWK010000002.1"/>
</dbReference>